<feature type="region of interest" description="Disordered" evidence="1">
    <location>
        <begin position="121"/>
        <end position="173"/>
    </location>
</feature>
<evidence type="ECO:0000313" key="3">
    <source>
        <dbReference type="Proteomes" id="UP000625711"/>
    </source>
</evidence>
<sequence length="173" mass="18707">MASNAGLISLESSKYLEGPSTNTRLVGPDGSVINAYVPGGKILLEGHGGAFLQSGPLVFAQPPIAEFQYPQLIVPESISNVVGVAAPVATKKLGAEGEEREFLHPGTQPRVETREFVPVKEEVEETEQTTSYTTELPVTTDEIQTSTPDVSGAYVPDNYEKHFDDGSYKPEYY</sequence>
<dbReference type="EMBL" id="JAACXV010014401">
    <property type="protein sequence ID" value="KAF7267683.1"/>
    <property type="molecule type" value="Genomic_DNA"/>
</dbReference>
<dbReference type="AlphaFoldDB" id="A0A834HUM1"/>
<organism evidence="2 3">
    <name type="scientific">Rhynchophorus ferrugineus</name>
    <name type="common">Red palm weevil</name>
    <name type="synonym">Curculio ferrugineus</name>
    <dbReference type="NCBI Taxonomy" id="354439"/>
    <lineage>
        <taxon>Eukaryota</taxon>
        <taxon>Metazoa</taxon>
        <taxon>Ecdysozoa</taxon>
        <taxon>Arthropoda</taxon>
        <taxon>Hexapoda</taxon>
        <taxon>Insecta</taxon>
        <taxon>Pterygota</taxon>
        <taxon>Neoptera</taxon>
        <taxon>Endopterygota</taxon>
        <taxon>Coleoptera</taxon>
        <taxon>Polyphaga</taxon>
        <taxon>Cucujiformia</taxon>
        <taxon>Curculionidae</taxon>
        <taxon>Dryophthorinae</taxon>
        <taxon>Rhynchophorus</taxon>
    </lineage>
</organism>
<gene>
    <name evidence="2" type="ORF">GWI33_019171</name>
</gene>
<feature type="compositionally biased region" description="Basic and acidic residues" evidence="1">
    <location>
        <begin position="158"/>
        <end position="173"/>
    </location>
</feature>
<proteinExistence type="predicted"/>
<comment type="caution">
    <text evidence="2">The sequence shown here is derived from an EMBL/GenBank/DDBJ whole genome shotgun (WGS) entry which is preliminary data.</text>
</comment>
<evidence type="ECO:0000313" key="2">
    <source>
        <dbReference type="EMBL" id="KAF7267683.1"/>
    </source>
</evidence>
<evidence type="ECO:0000256" key="1">
    <source>
        <dbReference type="SAM" id="MobiDB-lite"/>
    </source>
</evidence>
<dbReference type="OrthoDB" id="6748340at2759"/>
<dbReference type="Proteomes" id="UP000625711">
    <property type="component" value="Unassembled WGS sequence"/>
</dbReference>
<accession>A0A834HUM1</accession>
<keyword evidence="3" id="KW-1185">Reference proteome</keyword>
<reference evidence="2" key="1">
    <citation type="submission" date="2020-08" db="EMBL/GenBank/DDBJ databases">
        <title>Genome sequencing and assembly of the red palm weevil Rhynchophorus ferrugineus.</title>
        <authorList>
            <person name="Dias G.B."/>
            <person name="Bergman C.M."/>
            <person name="Manee M."/>
        </authorList>
    </citation>
    <scope>NUCLEOTIDE SEQUENCE</scope>
    <source>
        <strain evidence="2">AA-2017</strain>
        <tissue evidence="2">Whole larva</tissue>
    </source>
</reference>
<protein>
    <submittedName>
        <fullName evidence="2">Uncharacterized protein</fullName>
    </submittedName>
</protein>
<name>A0A834HUM1_RHYFE</name>